<dbReference type="GO" id="GO:0005524">
    <property type="term" value="F:ATP binding"/>
    <property type="evidence" value="ECO:0007669"/>
    <property type="project" value="UniProtKB-UniRule"/>
</dbReference>
<evidence type="ECO:0000256" key="6">
    <source>
        <dbReference type="ARBA" id="ARBA00022840"/>
    </source>
</evidence>
<comment type="caution">
    <text evidence="9">The sequence shown here is derived from an EMBL/GenBank/DDBJ whole genome shotgun (WGS) entry which is preliminary data.</text>
</comment>
<dbReference type="EC" id="2.7.11.1" evidence="2"/>
<keyword evidence="6 7" id="KW-0067">ATP-binding</keyword>
<keyword evidence="9" id="KW-0723">Serine/threonine-protein kinase</keyword>
<dbReference type="SUPFAM" id="SSF56112">
    <property type="entry name" value="Protein kinase-like (PK-like)"/>
    <property type="match status" value="1"/>
</dbReference>
<evidence type="ECO:0000256" key="1">
    <source>
        <dbReference type="ARBA" id="ARBA00010886"/>
    </source>
</evidence>
<dbReference type="Pfam" id="PF00069">
    <property type="entry name" value="Pkinase"/>
    <property type="match status" value="1"/>
</dbReference>
<dbReference type="InterPro" id="IPR050660">
    <property type="entry name" value="NEK_Ser/Thr_kinase"/>
</dbReference>
<dbReference type="InterPro" id="IPR011009">
    <property type="entry name" value="Kinase-like_dom_sf"/>
</dbReference>
<reference evidence="9 10" key="1">
    <citation type="submission" date="2016-11" db="EMBL/GenBank/DDBJ databases">
        <title>Draft Genome Sequences of Nine Cyanobacterial Strains from Diverse Habitats.</title>
        <authorList>
            <person name="Zhu T."/>
            <person name="Hou S."/>
            <person name="Lu X."/>
            <person name="Hess W.R."/>
        </authorList>
    </citation>
    <scope>NUCLEOTIDE SEQUENCE [LARGE SCALE GENOMIC DNA]</scope>
    <source>
        <strain evidence="9 10">NIES-592</strain>
    </source>
</reference>
<evidence type="ECO:0000256" key="2">
    <source>
        <dbReference type="ARBA" id="ARBA00012513"/>
    </source>
</evidence>
<keyword evidence="4 7" id="KW-0547">Nucleotide-binding</keyword>
<name>A0A1U7H3M6_9CYAN</name>
<dbReference type="EMBL" id="MRCA01000002">
    <property type="protein sequence ID" value="OKH15752.1"/>
    <property type="molecule type" value="Genomic_DNA"/>
</dbReference>
<dbReference type="InterPro" id="IPR017441">
    <property type="entry name" value="Protein_kinase_ATP_BS"/>
</dbReference>
<feature type="domain" description="Protein kinase" evidence="8">
    <location>
        <begin position="28"/>
        <end position="307"/>
    </location>
</feature>
<dbReference type="SMART" id="SM00220">
    <property type="entry name" value="S_TKc"/>
    <property type="match status" value="1"/>
</dbReference>
<proteinExistence type="inferred from homology"/>
<sequence length="564" mass="65026">MLQNEIHRQVRQKTELDTYIGKFLNNRYLIRDLIGKGGMGRVYLAEDVAKGGMAVAVKILSMNLANQQLSQRFAREIFIGAQLGRKSTHIVRVLSYGVTEDKIPYYVMEYLQGKNLKQILKNETLKIPNFLEICHQICLGLQCAHQGVSIKGEIFPVIHRDIKPENIFIIEDDSKDRIVKILDFGIAKFLTERTGITLAESFIGSLPYCSPEHMEGRKLLDVRSDIYSLGVLMFEMLTGKHPFQIKSNSFADWYQAHRFQMPPMFEDIAPQISIPKELKKLVMSCLAKEVSDRPQDISQILVVLEQLQRKYNNLISDNQKNIQNQELLQLVPVTSLSEKICLQKSWPKNQPIAPICFSHLLPTPQGSVPTFWAMLAKKEIAKFIDNNNYTEFIFQKNLYPIILWITVLSDAQAQLTRWLSCFLDLKDIKGQKLVQNLVNTGYYHLLFFALEEPTVCVNVITLTLSAFQRQQLLDWLDYSQKVNAISSLNESKTILKTEYEKIKPDILQKLVNKQKQTRFNIKYWLLNLYGHILSLFPRSSLIEEGRTTKVGKTKRKLVRDSSLH</sequence>
<dbReference type="GO" id="GO:0004674">
    <property type="term" value="F:protein serine/threonine kinase activity"/>
    <property type="evidence" value="ECO:0007669"/>
    <property type="project" value="UniProtKB-KW"/>
</dbReference>
<dbReference type="InterPro" id="IPR000719">
    <property type="entry name" value="Prot_kinase_dom"/>
</dbReference>
<dbReference type="AlphaFoldDB" id="A0A1U7H3M6"/>
<keyword evidence="5 9" id="KW-0418">Kinase</keyword>
<organism evidence="9 10">
    <name type="scientific">Fischerella major NIES-592</name>
    <dbReference type="NCBI Taxonomy" id="210994"/>
    <lineage>
        <taxon>Bacteria</taxon>
        <taxon>Bacillati</taxon>
        <taxon>Cyanobacteriota</taxon>
        <taxon>Cyanophyceae</taxon>
        <taxon>Nostocales</taxon>
        <taxon>Hapalosiphonaceae</taxon>
        <taxon>Fischerella</taxon>
    </lineage>
</organism>
<evidence type="ECO:0000313" key="10">
    <source>
        <dbReference type="Proteomes" id="UP000186391"/>
    </source>
</evidence>
<keyword evidence="3" id="KW-0808">Transferase</keyword>
<dbReference type="PANTHER" id="PTHR43671">
    <property type="entry name" value="SERINE/THREONINE-PROTEIN KINASE NEK"/>
    <property type="match status" value="1"/>
</dbReference>
<dbReference type="Gene3D" id="1.10.510.10">
    <property type="entry name" value="Transferase(Phosphotransferase) domain 1"/>
    <property type="match status" value="1"/>
</dbReference>
<protein>
    <recommendedName>
        <fullName evidence="2">non-specific serine/threonine protein kinase</fullName>
        <ecNumber evidence="2">2.7.11.1</ecNumber>
    </recommendedName>
</protein>
<dbReference type="PROSITE" id="PS00107">
    <property type="entry name" value="PROTEIN_KINASE_ATP"/>
    <property type="match status" value="1"/>
</dbReference>
<evidence type="ECO:0000256" key="4">
    <source>
        <dbReference type="ARBA" id="ARBA00022741"/>
    </source>
</evidence>
<evidence type="ECO:0000256" key="3">
    <source>
        <dbReference type="ARBA" id="ARBA00022679"/>
    </source>
</evidence>
<gene>
    <name evidence="9" type="ORF">NIES592_06700</name>
</gene>
<accession>A0A1U7H3M6</accession>
<evidence type="ECO:0000313" key="9">
    <source>
        <dbReference type="EMBL" id="OKH15752.1"/>
    </source>
</evidence>
<feature type="binding site" evidence="7">
    <location>
        <position position="58"/>
    </location>
    <ligand>
        <name>ATP</name>
        <dbReference type="ChEBI" id="CHEBI:30616"/>
    </ligand>
</feature>
<evidence type="ECO:0000256" key="5">
    <source>
        <dbReference type="ARBA" id="ARBA00022777"/>
    </source>
</evidence>
<dbReference type="CDD" id="cd14014">
    <property type="entry name" value="STKc_PknB_like"/>
    <property type="match status" value="1"/>
</dbReference>
<dbReference type="Proteomes" id="UP000186391">
    <property type="component" value="Unassembled WGS sequence"/>
</dbReference>
<dbReference type="InterPro" id="IPR008271">
    <property type="entry name" value="Ser/Thr_kinase_AS"/>
</dbReference>
<evidence type="ECO:0000256" key="7">
    <source>
        <dbReference type="PROSITE-ProRule" id="PRU10141"/>
    </source>
</evidence>
<dbReference type="PANTHER" id="PTHR43671:SF13">
    <property type="entry name" value="SERINE_THREONINE-PROTEIN KINASE NEK2"/>
    <property type="match status" value="1"/>
</dbReference>
<comment type="similarity">
    <text evidence="1">Belongs to the protein kinase superfamily. NEK Ser/Thr protein kinase family. NIMA subfamily.</text>
</comment>
<dbReference type="RefSeq" id="WP_073555261.1">
    <property type="nucleotide sequence ID" value="NZ_MRCA01000002.1"/>
</dbReference>
<keyword evidence="10" id="KW-1185">Reference proteome</keyword>
<dbReference type="Gene3D" id="3.30.200.20">
    <property type="entry name" value="Phosphorylase Kinase, domain 1"/>
    <property type="match status" value="1"/>
</dbReference>
<dbReference type="PROSITE" id="PS00108">
    <property type="entry name" value="PROTEIN_KINASE_ST"/>
    <property type="match status" value="1"/>
</dbReference>
<evidence type="ECO:0000259" key="8">
    <source>
        <dbReference type="PROSITE" id="PS50011"/>
    </source>
</evidence>
<dbReference type="OrthoDB" id="9788659at2"/>
<dbReference type="PROSITE" id="PS50011">
    <property type="entry name" value="PROTEIN_KINASE_DOM"/>
    <property type="match status" value="1"/>
</dbReference>